<name>A0A5N5WJZ9_9EURO</name>
<evidence type="ECO:0000259" key="6">
    <source>
        <dbReference type="PROSITE" id="PS50048"/>
    </source>
</evidence>
<evidence type="ECO:0000313" key="7">
    <source>
        <dbReference type="EMBL" id="KAB8068871.1"/>
    </source>
</evidence>
<sequence>MLTPMVSLARVPCSNCRDRHLKCDKRRPKCKRCETKGLDCIPGQRKAVFRRGSRADFDAHFADDQPWVNSEPRNWRHLAGYPRTSEEEVTTSQPSVSTEQQDQETLVSSGTATSLQRQTTASPPPGLPTPGGQNGQAEVNAICEATGHALKRRRLVRPISRAISVYSLLSSTTSNEVAHLPTAGEDRGPLGEFGNDSPGRGYGSGEPASDANNIIEGDENLSYSTRNEPFFQSFSSVQESCLLRYFIEELSPWFDHCDEQKHFQLVVPCRAQRCLPLRNAIFAVSSRHLSRLPQYKAPRGIIYHGQLLVDLKTSTAVEYMLRCIPDLVKFHEIQDPEDQENIMAAAVILRQYEEMEEEMEEGDVNIGSRAHRRVNFLAITQAIIDSMISSPLDQCLATAAYWIAIRQEVYYALTRERAPHMHFGPDDWRNASVANTLIMYAGDVTKWCWGDKSPQEWARLKLQQQQLMHDCISQLVPILKREADQSKGEIFPTVWYSFDAQVTGIQHFELARMILIAENPYLDNASSPRAAHRKAESQVRSIVLNLCGIALNHQRCQPALLNAVIAIMLYGEYFTDKRERDALLEIIDRTKNIHAWPMRKPYQTLKMRWELVDCVEL</sequence>
<keyword evidence="4" id="KW-0539">Nucleus</keyword>
<dbReference type="Gene3D" id="4.10.240.10">
    <property type="entry name" value="Zn(2)-C6 fungal-type DNA-binding domain"/>
    <property type="match status" value="1"/>
</dbReference>
<dbReference type="Pfam" id="PF00172">
    <property type="entry name" value="Zn_clus"/>
    <property type="match status" value="1"/>
</dbReference>
<dbReference type="GO" id="GO:0008270">
    <property type="term" value="F:zinc ion binding"/>
    <property type="evidence" value="ECO:0007669"/>
    <property type="project" value="InterPro"/>
</dbReference>
<feature type="region of interest" description="Disordered" evidence="5">
    <location>
        <begin position="81"/>
        <end position="136"/>
    </location>
</feature>
<protein>
    <recommendedName>
        <fullName evidence="6">Zn(2)-C6 fungal-type domain-containing protein</fullName>
    </recommendedName>
</protein>
<dbReference type="GO" id="GO:0045944">
    <property type="term" value="P:positive regulation of transcription by RNA polymerase II"/>
    <property type="evidence" value="ECO:0007669"/>
    <property type="project" value="TreeGrafter"/>
</dbReference>
<feature type="compositionally biased region" description="Polar residues" evidence="5">
    <location>
        <begin position="90"/>
        <end position="121"/>
    </location>
</feature>
<dbReference type="Proteomes" id="UP000326565">
    <property type="component" value="Unassembled WGS sequence"/>
</dbReference>
<keyword evidence="8" id="KW-1185">Reference proteome</keyword>
<evidence type="ECO:0000313" key="8">
    <source>
        <dbReference type="Proteomes" id="UP000326565"/>
    </source>
</evidence>
<dbReference type="CDD" id="cd00067">
    <property type="entry name" value="GAL4"/>
    <property type="match status" value="1"/>
</dbReference>
<evidence type="ECO:0000256" key="2">
    <source>
        <dbReference type="ARBA" id="ARBA00023125"/>
    </source>
</evidence>
<keyword evidence="1" id="KW-0805">Transcription regulation</keyword>
<dbReference type="InterPro" id="IPR001138">
    <property type="entry name" value="Zn2Cys6_DnaBD"/>
</dbReference>
<feature type="domain" description="Zn(2)-C6 fungal-type" evidence="6">
    <location>
        <begin position="12"/>
        <end position="40"/>
    </location>
</feature>
<dbReference type="InterPro" id="IPR036864">
    <property type="entry name" value="Zn2-C6_fun-type_DNA-bd_sf"/>
</dbReference>
<dbReference type="PROSITE" id="PS50048">
    <property type="entry name" value="ZN2_CY6_FUNGAL_2"/>
    <property type="match status" value="1"/>
</dbReference>
<dbReference type="AlphaFoldDB" id="A0A5N5WJZ9"/>
<reference evidence="7 8" key="1">
    <citation type="submission" date="2019-04" db="EMBL/GenBank/DDBJ databases">
        <title>Friends and foes A comparative genomics study of 23 Aspergillus species from section Flavi.</title>
        <authorList>
            <consortium name="DOE Joint Genome Institute"/>
            <person name="Kjaerbolling I."/>
            <person name="Vesth T."/>
            <person name="Frisvad J.C."/>
            <person name="Nybo J.L."/>
            <person name="Theobald S."/>
            <person name="Kildgaard S."/>
            <person name="Isbrandt T."/>
            <person name="Kuo A."/>
            <person name="Sato A."/>
            <person name="Lyhne E.K."/>
            <person name="Kogle M.E."/>
            <person name="Wiebenga A."/>
            <person name="Kun R.S."/>
            <person name="Lubbers R.J."/>
            <person name="Makela M.R."/>
            <person name="Barry K."/>
            <person name="Chovatia M."/>
            <person name="Clum A."/>
            <person name="Daum C."/>
            <person name="Haridas S."/>
            <person name="He G."/>
            <person name="LaButti K."/>
            <person name="Lipzen A."/>
            <person name="Mondo S."/>
            <person name="Riley R."/>
            <person name="Salamov A."/>
            <person name="Simmons B.A."/>
            <person name="Magnuson J.K."/>
            <person name="Henrissat B."/>
            <person name="Mortensen U.H."/>
            <person name="Larsen T.O."/>
            <person name="Devries R.P."/>
            <person name="Grigoriev I.V."/>
            <person name="Machida M."/>
            <person name="Baker S.E."/>
            <person name="Andersen M.R."/>
        </authorList>
    </citation>
    <scope>NUCLEOTIDE SEQUENCE [LARGE SCALE GENOMIC DNA]</scope>
    <source>
        <strain evidence="7 8">CBS 151.66</strain>
    </source>
</reference>
<organism evidence="7 8">
    <name type="scientific">Aspergillus leporis</name>
    <dbReference type="NCBI Taxonomy" id="41062"/>
    <lineage>
        <taxon>Eukaryota</taxon>
        <taxon>Fungi</taxon>
        <taxon>Dikarya</taxon>
        <taxon>Ascomycota</taxon>
        <taxon>Pezizomycotina</taxon>
        <taxon>Eurotiomycetes</taxon>
        <taxon>Eurotiomycetidae</taxon>
        <taxon>Eurotiales</taxon>
        <taxon>Aspergillaceae</taxon>
        <taxon>Aspergillus</taxon>
        <taxon>Aspergillus subgen. Circumdati</taxon>
    </lineage>
</organism>
<dbReference type="PANTHER" id="PTHR37534:SF2">
    <property type="entry name" value="N-ACETYLTRANSFERASE DOMAIN-CONTAINING PROTEIN"/>
    <property type="match status" value="1"/>
</dbReference>
<keyword evidence="2" id="KW-0238">DNA-binding</keyword>
<evidence type="ECO:0000256" key="4">
    <source>
        <dbReference type="ARBA" id="ARBA00023242"/>
    </source>
</evidence>
<gene>
    <name evidence="7" type="ORF">BDV29DRAFT_183792</name>
</gene>
<dbReference type="OrthoDB" id="4525710at2759"/>
<dbReference type="PROSITE" id="PS00463">
    <property type="entry name" value="ZN2_CY6_FUNGAL_1"/>
    <property type="match status" value="1"/>
</dbReference>
<keyword evidence="3" id="KW-0804">Transcription</keyword>
<dbReference type="GO" id="GO:0005634">
    <property type="term" value="C:nucleus"/>
    <property type="evidence" value="ECO:0007669"/>
    <property type="project" value="TreeGrafter"/>
</dbReference>
<dbReference type="EMBL" id="ML732369">
    <property type="protein sequence ID" value="KAB8068871.1"/>
    <property type="molecule type" value="Genomic_DNA"/>
</dbReference>
<dbReference type="GO" id="GO:0000976">
    <property type="term" value="F:transcription cis-regulatory region binding"/>
    <property type="evidence" value="ECO:0007669"/>
    <property type="project" value="TreeGrafter"/>
</dbReference>
<accession>A0A5N5WJZ9</accession>
<evidence type="ECO:0000256" key="1">
    <source>
        <dbReference type="ARBA" id="ARBA00023015"/>
    </source>
</evidence>
<evidence type="ECO:0000256" key="3">
    <source>
        <dbReference type="ARBA" id="ARBA00023163"/>
    </source>
</evidence>
<feature type="region of interest" description="Disordered" evidence="5">
    <location>
        <begin position="179"/>
        <end position="213"/>
    </location>
</feature>
<proteinExistence type="predicted"/>
<evidence type="ECO:0000256" key="5">
    <source>
        <dbReference type="SAM" id="MobiDB-lite"/>
    </source>
</evidence>
<dbReference type="SUPFAM" id="SSF57701">
    <property type="entry name" value="Zn2/Cys6 DNA-binding domain"/>
    <property type="match status" value="1"/>
</dbReference>
<dbReference type="SMART" id="SM00066">
    <property type="entry name" value="GAL4"/>
    <property type="match status" value="1"/>
</dbReference>
<dbReference type="GO" id="GO:0000981">
    <property type="term" value="F:DNA-binding transcription factor activity, RNA polymerase II-specific"/>
    <property type="evidence" value="ECO:0007669"/>
    <property type="project" value="InterPro"/>
</dbReference>
<dbReference type="PANTHER" id="PTHR37534">
    <property type="entry name" value="TRANSCRIPTIONAL ACTIVATOR PROTEIN UGA3"/>
    <property type="match status" value="1"/>
</dbReference>